<dbReference type="Gene3D" id="2.40.10.270">
    <property type="entry name" value="Bacteriophage SPP1 head-tail adaptor protein"/>
    <property type="match status" value="1"/>
</dbReference>
<comment type="caution">
    <text evidence="1">The sequence shown here is derived from an EMBL/GenBank/DDBJ whole genome shotgun (WGS) entry which is preliminary data.</text>
</comment>
<dbReference type="AlphaFoldDB" id="A0A1S2LYF5"/>
<proteinExistence type="predicted"/>
<dbReference type="RefSeq" id="WP_071308081.1">
    <property type="nucleotide sequence ID" value="NZ_MLQR01000001.1"/>
</dbReference>
<keyword evidence="2" id="KW-1185">Reference proteome</keyword>
<evidence type="ECO:0000313" key="1">
    <source>
        <dbReference type="EMBL" id="OIJ17356.1"/>
    </source>
</evidence>
<dbReference type="InterPro" id="IPR038666">
    <property type="entry name" value="SSP1_head-tail_sf"/>
</dbReference>
<dbReference type="NCBIfam" id="TIGR01563">
    <property type="entry name" value="gp16_SPP1"/>
    <property type="match status" value="1"/>
</dbReference>
<gene>
    <name evidence="1" type="ORF">BKP37_02300</name>
</gene>
<name>A0A1S2LYF5_9BACI</name>
<dbReference type="EMBL" id="MLQR01000001">
    <property type="protein sequence ID" value="OIJ17356.1"/>
    <property type="molecule type" value="Genomic_DNA"/>
</dbReference>
<reference evidence="1 2" key="1">
    <citation type="submission" date="2016-10" db="EMBL/GenBank/DDBJ databases">
        <title>Draft genome sequences of four alkaliphilic bacteria belonging to the Anaerobacillus genus.</title>
        <authorList>
            <person name="Bassil N.M."/>
            <person name="Lloyd J.R."/>
        </authorList>
    </citation>
    <scope>NUCLEOTIDE SEQUENCE [LARGE SCALE GENOMIC DNA]</scope>
    <source>
        <strain evidence="1 2">DSM 18345</strain>
    </source>
</reference>
<dbReference type="OrthoDB" id="3078425at2"/>
<protein>
    <submittedName>
        <fullName evidence="1">Phage head-tail adapter protein</fullName>
    </submittedName>
</protein>
<evidence type="ECO:0000313" key="2">
    <source>
        <dbReference type="Proteomes" id="UP000179524"/>
    </source>
</evidence>
<dbReference type="InterPro" id="IPR008767">
    <property type="entry name" value="Phage_SPP1_head-tail_adaptor"/>
</dbReference>
<sequence>MSFGKMRTLIDIIQTQSIKDKDGFATDQESVIASIRAYKEDRHGNEAWKNRASFSTATSLFRFRKPHGFKVTTFLKIICRGERYNILSVEDLKERGMYLEVLAEKIVSSKG</sequence>
<dbReference type="Pfam" id="PF05521">
    <property type="entry name" value="Phage_HCP"/>
    <property type="match status" value="1"/>
</dbReference>
<organism evidence="1 2">
    <name type="scientific">Anaerobacillus alkalilacustris</name>
    <dbReference type="NCBI Taxonomy" id="393763"/>
    <lineage>
        <taxon>Bacteria</taxon>
        <taxon>Bacillati</taxon>
        <taxon>Bacillota</taxon>
        <taxon>Bacilli</taxon>
        <taxon>Bacillales</taxon>
        <taxon>Bacillaceae</taxon>
        <taxon>Anaerobacillus</taxon>
    </lineage>
</organism>
<dbReference type="Proteomes" id="UP000179524">
    <property type="component" value="Unassembled WGS sequence"/>
</dbReference>
<accession>A0A1S2LYF5</accession>